<dbReference type="AlphaFoldDB" id="K9XZE4"/>
<dbReference type="HOGENOM" id="CLU_192773_1_0_3"/>
<gene>
    <name evidence="1" type="ordered locus">Sta7437_3927</name>
</gene>
<protein>
    <submittedName>
        <fullName evidence="1">Uncharacterized protein</fullName>
    </submittedName>
</protein>
<organism evidence="1 2">
    <name type="scientific">Stanieria cyanosphaera (strain ATCC 29371 / PCC 7437)</name>
    <dbReference type="NCBI Taxonomy" id="111780"/>
    <lineage>
        <taxon>Bacteria</taxon>
        <taxon>Bacillati</taxon>
        <taxon>Cyanobacteriota</taxon>
        <taxon>Cyanophyceae</taxon>
        <taxon>Pleurocapsales</taxon>
        <taxon>Dermocarpellaceae</taxon>
        <taxon>Stanieria</taxon>
    </lineage>
</organism>
<evidence type="ECO:0000313" key="1">
    <source>
        <dbReference type="EMBL" id="AFZ37409.1"/>
    </source>
</evidence>
<name>K9XZE4_STAC7</name>
<keyword evidence="2" id="KW-1185">Reference proteome</keyword>
<dbReference type="EMBL" id="CP003653">
    <property type="protein sequence ID" value="AFZ37409.1"/>
    <property type="molecule type" value="Genomic_DNA"/>
</dbReference>
<dbReference type="KEGG" id="scs:Sta7437_3927"/>
<dbReference type="Proteomes" id="UP000010473">
    <property type="component" value="Chromosome"/>
</dbReference>
<proteinExistence type="predicted"/>
<accession>K9XZE4</accession>
<evidence type="ECO:0000313" key="2">
    <source>
        <dbReference type="Proteomes" id="UP000010473"/>
    </source>
</evidence>
<reference evidence="2" key="1">
    <citation type="journal article" date="2013" name="Proc. Natl. Acad. Sci. U.S.A.">
        <title>Improving the coverage of the cyanobacterial phylum using diversity-driven genome sequencing.</title>
        <authorList>
            <person name="Shih P.M."/>
            <person name="Wu D."/>
            <person name="Latifi A."/>
            <person name="Axen S.D."/>
            <person name="Fewer D.P."/>
            <person name="Talla E."/>
            <person name="Calteau A."/>
            <person name="Cai F."/>
            <person name="Tandeau de Marsac N."/>
            <person name="Rippka R."/>
            <person name="Herdman M."/>
            <person name="Sivonen K."/>
            <person name="Coursin T."/>
            <person name="Laurent T."/>
            <person name="Goodwin L."/>
            <person name="Nolan M."/>
            <person name="Davenport K.W."/>
            <person name="Han C.S."/>
            <person name="Rubin E.M."/>
            <person name="Eisen J.A."/>
            <person name="Woyke T."/>
            <person name="Gugger M."/>
            <person name="Kerfeld C.A."/>
        </authorList>
    </citation>
    <scope>NUCLEOTIDE SEQUENCE [LARGE SCALE GENOMIC DNA]</scope>
    <source>
        <strain evidence="2">ATCC 29371 / PCC 7437</strain>
    </source>
</reference>
<sequence>MKKCPCCQDILLRCIYRSEMTWFCPSCRQQMPSLDSILQSNQIRKKQNTVIK</sequence>